<evidence type="ECO:0000256" key="4">
    <source>
        <dbReference type="PROSITE-ProRule" id="PRU00192"/>
    </source>
</evidence>
<dbReference type="InterPro" id="IPR036964">
    <property type="entry name" value="RASGEF_cat_dom_sf"/>
</dbReference>
<feature type="domain" description="N-terminal Ras-GEF" evidence="8">
    <location>
        <begin position="330"/>
        <end position="467"/>
    </location>
</feature>
<keyword evidence="1 4" id="KW-0728">SH3 domain</keyword>
<dbReference type="SUPFAM" id="SSF50044">
    <property type="entry name" value="SH3-domain"/>
    <property type="match status" value="1"/>
</dbReference>
<dbReference type="Pfam" id="PF00617">
    <property type="entry name" value="RasGEF"/>
    <property type="match status" value="1"/>
</dbReference>
<evidence type="ECO:0000256" key="3">
    <source>
        <dbReference type="PROSITE-ProRule" id="PRU00168"/>
    </source>
</evidence>
<dbReference type="PANTHER" id="PTHR23113:SF368">
    <property type="entry name" value="CELL DIVISION CONTROL PROTEIN 25"/>
    <property type="match status" value="1"/>
</dbReference>
<evidence type="ECO:0000256" key="2">
    <source>
        <dbReference type="ARBA" id="ARBA00022658"/>
    </source>
</evidence>
<dbReference type="AlphaFoldDB" id="A0A067U012"/>
<dbReference type="InterPro" id="IPR023578">
    <property type="entry name" value="Ras_GEF_dom_sf"/>
</dbReference>
<dbReference type="Pfam" id="PF00618">
    <property type="entry name" value="RasGEF_N"/>
    <property type="match status" value="1"/>
</dbReference>
<dbReference type="SUPFAM" id="SSF48366">
    <property type="entry name" value="Ras GEF"/>
    <property type="match status" value="1"/>
</dbReference>
<organism evidence="9 10">
    <name type="scientific">Galerina marginata (strain CBS 339.88)</name>
    <dbReference type="NCBI Taxonomy" id="685588"/>
    <lineage>
        <taxon>Eukaryota</taxon>
        <taxon>Fungi</taxon>
        <taxon>Dikarya</taxon>
        <taxon>Basidiomycota</taxon>
        <taxon>Agaricomycotina</taxon>
        <taxon>Agaricomycetes</taxon>
        <taxon>Agaricomycetidae</taxon>
        <taxon>Agaricales</taxon>
        <taxon>Agaricineae</taxon>
        <taxon>Strophariaceae</taxon>
        <taxon>Galerina</taxon>
    </lineage>
</organism>
<feature type="region of interest" description="Disordered" evidence="5">
    <location>
        <begin position="152"/>
        <end position="245"/>
    </location>
</feature>
<feature type="region of interest" description="Disordered" evidence="5">
    <location>
        <begin position="278"/>
        <end position="315"/>
    </location>
</feature>
<evidence type="ECO:0000313" key="10">
    <source>
        <dbReference type="Proteomes" id="UP000027222"/>
    </source>
</evidence>
<dbReference type="PANTHER" id="PTHR23113">
    <property type="entry name" value="GUANINE NUCLEOTIDE EXCHANGE FACTOR"/>
    <property type="match status" value="1"/>
</dbReference>
<dbReference type="InterPro" id="IPR000651">
    <property type="entry name" value="Ras-like_Gua-exchang_fac_N"/>
</dbReference>
<dbReference type="PROSITE" id="PS50009">
    <property type="entry name" value="RASGEF_CAT"/>
    <property type="match status" value="1"/>
</dbReference>
<feature type="compositionally biased region" description="Low complexity" evidence="5">
    <location>
        <begin position="152"/>
        <end position="162"/>
    </location>
</feature>
<evidence type="ECO:0000259" key="6">
    <source>
        <dbReference type="PROSITE" id="PS50002"/>
    </source>
</evidence>
<feature type="domain" description="Ras-GEF" evidence="7">
    <location>
        <begin position="493"/>
        <end position="722"/>
    </location>
</feature>
<feature type="domain" description="SH3" evidence="6">
    <location>
        <begin position="41"/>
        <end position="102"/>
    </location>
</feature>
<dbReference type="Gene3D" id="2.30.30.40">
    <property type="entry name" value="SH3 Domains"/>
    <property type="match status" value="1"/>
</dbReference>
<dbReference type="HOGENOM" id="CLU_002632_1_1_1"/>
<dbReference type="InterPro" id="IPR001452">
    <property type="entry name" value="SH3_domain"/>
</dbReference>
<dbReference type="Gene3D" id="1.20.870.10">
    <property type="entry name" value="Son of sevenless (SoS) protein Chain: S domain 1"/>
    <property type="match status" value="1"/>
</dbReference>
<dbReference type="GO" id="GO:0007265">
    <property type="term" value="P:Ras protein signal transduction"/>
    <property type="evidence" value="ECO:0007669"/>
    <property type="project" value="TreeGrafter"/>
</dbReference>
<dbReference type="InterPro" id="IPR001895">
    <property type="entry name" value="RASGEF_cat_dom"/>
</dbReference>
<reference evidence="10" key="1">
    <citation type="journal article" date="2014" name="Proc. Natl. Acad. Sci. U.S.A.">
        <title>Extensive sampling of basidiomycete genomes demonstrates inadequacy of the white-rot/brown-rot paradigm for wood decay fungi.</title>
        <authorList>
            <person name="Riley R."/>
            <person name="Salamov A.A."/>
            <person name="Brown D.W."/>
            <person name="Nagy L.G."/>
            <person name="Floudas D."/>
            <person name="Held B.W."/>
            <person name="Levasseur A."/>
            <person name="Lombard V."/>
            <person name="Morin E."/>
            <person name="Otillar R."/>
            <person name="Lindquist E.A."/>
            <person name="Sun H."/>
            <person name="LaButti K.M."/>
            <person name="Schmutz J."/>
            <person name="Jabbour D."/>
            <person name="Luo H."/>
            <person name="Baker S.E."/>
            <person name="Pisabarro A.G."/>
            <person name="Walton J.D."/>
            <person name="Blanchette R.A."/>
            <person name="Henrissat B."/>
            <person name="Martin F."/>
            <person name="Cullen D."/>
            <person name="Hibbett D.S."/>
            <person name="Grigoriev I.V."/>
        </authorList>
    </citation>
    <scope>NUCLEOTIDE SEQUENCE [LARGE SCALE GENOMIC DNA]</scope>
    <source>
        <strain evidence="10">CBS 339.88</strain>
    </source>
</reference>
<dbReference type="CDD" id="cd06224">
    <property type="entry name" value="REM"/>
    <property type="match status" value="1"/>
</dbReference>
<dbReference type="SMART" id="SM00147">
    <property type="entry name" value="RasGEF"/>
    <property type="match status" value="1"/>
</dbReference>
<dbReference type="InterPro" id="IPR008937">
    <property type="entry name" value="Ras-like_GEF"/>
</dbReference>
<feature type="compositionally biased region" description="Basic and acidic residues" evidence="5">
    <location>
        <begin position="282"/>
        <end position="302"/>
    </location>
</feature>
<dbReference type="PROSITE" id="PS50212">
    <property type="entry name" value="RASGEF_NTER"/>
    <property type="match status" value="1"/>
</dbReference>
<dbReference type="STRING" id="685588.A0A067U012"/>
<dbReference type="GO" id="GO:0005886">
    <property type="term" value="C:plasma membrane"/>
    <property type="evidence" value="ECO:0007669"/>
    <property type="project" value="TreeGrafter"/>
</dbReference>
<evidence type="ECO:0000256" key="5">
    <source>
        <dbReference type="SAM" id="MobiDB-lite"/>
    </source>
</evidence>
<dbReference type="PROSITE" id="PS50002">
    <property type="entry name" value="SH3"/>
    <property type="match status" value="1"/>
</dbReference>
<evidence type="ECO:0000313" key="9">
    <source>
        <dbReference type="EMBL" id="KDR85609.1"/>
    </source>
</evidence>
<dbReference type="SMART" id="SM00229">
    <property type="entry name" value="RasGEFN"/>
    <property type="match status" value="1"/>
</dbReference>
<feature type="compositionally biased region" description="Pro residues" evidence="5">
    <location>
        <begin position="194"/>
        <end position="207"/>
    </location>
</feature>
<keyword evidence="2 3" id="KW-0344">Guanine-nucleotide releasing factor</keyword>
<dbReference type="InterPro" id="IPR036028">
    <property type="entry name" value="SH3-like_dom_sf"/>
</dbReference>
<dbReference type="Proteomes" id="UP000027222">
    <property type="component" value="Unassembled WGS sequence"/>
</dbReference>
<name>A0A067U012_GALM3</name>
<evidence type="ECO:0000259" key="7">
    <source>
        <dbReference type="PROSITE" id="PS50009"/>
    </source>
</evidence>
<dbReference type="Pfam" id="PF00018">
    <property type="entry name" value="SH3_1"/>
    <property type="match status" value="1"/>
</dbReference>
<dbReference type="SMART" id="SM00326">
    <property type="entry name" value="SH3"/>
    <property type="match status" value="1"/>
</dbReference>
<accession>A0A067U012</accession>
<evidence type="ECO:0000259" key="8">
    <source>
        <dbReference type="PROSITE" id="PS50212"/>
    </source>
</evidence>
<dbReference type="GO" id="GO:0005085">
    <property type="term" value="F:guanyl-nucleotide exchange factor activity"/>
    <property type="evidence" value="ECO:0007669"/>
    <property type="project" value="UniProtKB-KW"/>
</dbReference>
<dbReference type="EMBL" id="KL142367">
    <property type="protein sequence ID" value="KDR85609.1"/>
    <property type="molecule type" value="Genomic_DNA"/>
</dbReference>
<dbReference type="OrthoDB" id="10255964at2759"/>
<keyword evidence="10" id="KW-1185">Reference proteome</keyword>
<sequence length="738" mass="83491">MAAAVRQSLHIHIVQASNLPITPPPGVDENSPPFSAQTPDSIMFSVLCMHDYASDEPGLLSFKKNEILDIVKRDDTGWWAAMPKGGTVVGWIPQAFVSPLSEEMADRLRNLGEEFRIPEYEAELLYDSTPPYASMFPYFIDSLSLLTSPVQSHSTSTSISSQHSRDMPYGTSKKDHNRRPYSTSRGPSRSRCHPQPPPSPSSPMPRPPSKDLSLNKPTPPTPTRPAELARTSSLTKRSIRRRPVMVDDNPTLVQLSTLLESNNTKEIDKLTSPELTGSFEALSKRTREERSQRRKASEDARNKQNINPSTPPSPPRYMKLLYGDQIVEDANGHILSASLLALVERLTMDAGTADLMSDAFTKAFLMTFRTFTTANRLFELLVDRFNMKSPKSLTDSEYKDWKANLREPMRRKVLEVFSRWLEEHRLLEEEPYIAQRLTEFLSTLLPPHDVTGNEIVKTIDRLTFAVPNRVPAVVTPKKPRKSKAHKGDLLKLDPVDIAEQLTLLESSLYVKITPQECLARARNQTGSNVARLEDFCSTHEKLCRWVKISILNNDVLNKRANTVDFWIKVAEKCRLMNNFSSMSAIIIALSSTVISKLYLTSAHVNRKSVLEALLRHNEPSGGFSGYRSLLQHAEGPCVPFITMYLTDLVHIQDQYKSDDSSQICFYQRARWHEIITNILKFQSRPYGIAPSESTTTLIESRLRDTDRDDNWFWTKSLEVQHSEVAHADIRKGLEAAGF</sequence>
<evidence type="ECO:0000256" key="1">
    <source>
        <dbReference type="ARBA" id="ARBA00022443"/>
    </source>
</evidence>
<protein>
    <recommendedName>
        <fullName evidence="11">Ras GEF</fullName>
    </recommendedName>
</protein>
<evidence type="ECO:0008006" key="11">
    <source>
        <dbReference type="Google" id="ProtNLM"/>
    </source>
</evidence>
<proteinExistence type="predicted"/>
<dbReference type="Gene3D" id="1.10.840.10">
    <property type="entry name" value="Ras guanine-nucleotide exchange factors catalytic domain"/>
    <property type="match status" value="1"/>
</dbReference>
<gene>
    <name evidence="9" type="ORF">GALMADRAFT_54074</name>
</gene>